<feature type="transmembrane region" description="Helical" evidence="7">
    <location>
        <begin position="20"/>
        <end position="40"/>
    </location>
</feature>
<dbReference type="GO" id="GO:0015297">
    <property type="term" value="F:antiporter activity"/>
    <property type="evidence" value="ECO:0007669"/>
    <property type="project" value="InterPro"/>
</dbReference>
<feature type="transmembrane region" description="Helical" evidence="7">
    <location>
        <begin position="363"/>
        <end position="385"/>
    </location>
</feature>
<evidence type="ECO:0000256" key="2">
    <source>
        <dbReference type="ARBA" id="ARBA00022448"/>
    </source>
</evidence>
<dbReference type="InterPro" id="IPR052031">
    <property type="entry name" value="Membrane_Transporter-Flippase"/>
</dbReference>
<feature type="transmembrane region" description="Helical" evidence="7">
    <location>
        <begin position="243"/>
        <end position="270"/>
    </location>
</feature>
<dbReference type="GO" id="GO:0042910">
    <property type="term" value="F:xenobiotic transmembrane transporter activity"/>
    <property type="evidence" value="ECO:0007669"/>
    <property type="project" value="InterPro"/>
</dbReference>
<name>A0A1G5FP83_9FIRM</name>
<evidence type="ECO:0000256" key="3">
    <source>
        <dbReference type="ARBA" id="ARBA00022475"/>
    </source>
</evidence>
<evidence type="ECO:0000256" key="5">
    <source>
        <dbReference type="ARBA" id="ARBA00022989"/>
    </source>
</evidence>
<evidence type="ECO:0000313" key="8">
    <source>
        <dbReference type="EMBL" id="SCY40610.1"/>
    </source>
</evidence>
<dbReference type="EMBL" id="FMUS01000007">
    <property type="protein sequence ID" value="SCY40610.1"/>
    <property type="molecule type" value="Genomic_DNA"/>
</dbReference>
<keyword evidence="9" id="KW-1185">Reference proteome</keyword>
<keyword evidence="5 7" id="KW-1133">Transmembrane helix</keyword>
<evidence type="ECO:0000256" key="4">
    <source>
        <dbReference type="ARBA" id="ARBA00022692"/>
    </source>
</evidence>
<dbReference type="GO" id="GO:0005886">
    <property type="term" value="C:plasma membrane"/>
    <property type="evidence" value="ECO:0007669"/>
    <property type="project" value="UniProtKB-SubCell"/>
</dbReference>
<keyword evidence="4 7" id="KW-0812">Transmembrane</keyword>
<feature type="transmembrane region" description="Helical" evidence="7">
    <location>
        <begin position="101"/>
        <end position="119"/>
    </location>
</feature>
<dbReference type="RefSeq" id="WP_091541740.1">
    <property type="nucleotide sequence ID" value="NZ_FMUS01000007.1"/>
</dbReference>
<reference evidence="8 9" key="1">
    <citation type="submission" date="2016-10" db="EMBL/GenBank/DDBJ databases">
        <authorList>
            <person name="de Groot N.N."/>
        </authorList>
    </citation>
    <scope>NUCLEOTIDE SEQUENCE [LARGE SCALE GENOMIC DNA]</scope>
    <source>
        <strain evidence="8 9">DSM 18978</strain>
    </source>
</reference>
<proteinExistence type="predicted"/>
<keyword evidence="2" id="KW-0813">Transport</keyword>
<feature type="transmembrane region" description="Helical" evidence="7">
    <location>
        <begin position="290"/>
        <end position="310"/>
    </location>
</feature>
<feature type="transmembrane region" description="Helical" evidence="7">
    <location>
        <begin position="392"/>
        <end position="416"/>
    </location>
</feature>
<dbReference type="Proteomes" id="UP000198636">
    <property type="component" value="Unassembled WGS sequence"/>
</dbReference>
<organism evidence="8 9">
    <name type="scientific">Alkaliphilus peptidifermentans DSM 18978</name>
    <dbReference type="NCBI Taxonomy" id="1120976"/>
    <lineage>
        <taxon>Bacteria</taxon>
        <taxon>Bacillati</taxon>
        <taxon>Bacillota</taxon>
        <taxon>Clostridia</taxon>
        <taxon>Peptostreptococcales</taxon>
        <taxon>Natronincolaceae</taxon>
        <taxon>Alkaliphilus</taxon>
    </lineage>
</organism>
<dbReference type="AlphaFoldDB" id="A0A1G5FP83"/>
<keyword evidence="6 7" id="KW-0472">Membrane</keyword>
<dbReference type="Pfam" id="PF01554">
    <property type="entry name" value="MatE"/>
    <property type="match status" value="2"/>
</dbReference>
<feature type="transmembrane region" description="Helical" evidence="7">
    <location>
        <begin position="422"/>
        <end position="445"/>
    </location>
</feature>
<evidence type="ECO:0000313" key="9">
    <source>
        <dbReference type="Proteomes" id="UP000198636"/>
    </source>
</evidence>
<dbReference type="STRING" id="1120976.SAMN03080606_01474"/>
<sequence length="461" mass="50834">MKIYQNRNVDMGSGKILTTLLKVSIPAIIAMLFQTGFNIVDTIFVSRLGQEAIAAVSIAFPIQFMIIALANGTSMGLTALISKNLGMGDVDKASQIGRQGIFISCFVSLLITAVGLVFIKDIFKLLGASAQTLPLATDYMTYIIIGTFFIFLNISLSGILRAEGDHVTPMNSMIISTIINIVLDPIFIFGFGFIPSLGVKGAAIATLLAKVFSFFYVFYYIIKGKTQLNLSMSNFKIDMNHIVSIYRIGIPTSLGQLGMNVSAMIVNRILAQYGDVTIGTLGIANRLESLAFMPIFGIMSGFIPMIGYNYGRKDYKRLKETVLLTAKISAVFMAIVGGLFTLYPTFFLRIFTDDAEILRIGSSYLRIITWTYFFIGIDITLSCTFQGLGKGFYSMFCHFTRLFILKIPAILIFMKLYGLNGVWYGTALSNSLTIIVSTSLMAYMVKQLRKELSSNNMEASI</sequence>
<gene>
    <name evidence="8" type="ORF">SAMN03080606_01474</name>
</gene>
<accession>A0A1G5FP83</accession>
<dbReference type="InterPro" id="IPR002528">
    <property type="entry name" value="MATE_fam"/>
</dbReference>
<feature type="transmembrane region" description="Helical" evidence="7">
    <location>
        <begin position="322"/>
        <end position="343"/>
    </location>
</feature>
<dbReference type="InterPro" id="IPR048279">
    <property type="entry name" value="MdtK-like"/>
</dbReference>
<feature type="transmembrane region" description="Helical" evidence="7">
    <location>
        <begin position="139"/>
        <end position="160"/>
    </location>
</feature>
<protein>
    <submittedName>
        <fullName evidence="8">Putative efflux protein, MATE family</fullName>
    </submittedName>
</protein>
<dbReference type="NCBIfam" id="TIGR00797">
    <property type="entry name" value="matE"/>
    <property type="match status" value="1"/>
</dbReference>
<dbReference type="PANTHER" id="PTHR43549">
    <property type="entry name" value="MULTIDRUG RESISTANCE PROTEIN YPNP-RELATED"/>
    <property type="match status" value="1"/>
</dbReference>
<feature type="transmembrane region" description="Helical" evidence="7">
    <location>
        <begin position="172"/>
        <end position="195"/>
    </location>
</feature>
<evidence type="ECO:0000256" key="6">
    <source>
        <dbReference type="ARBA" id="ARBA00023136"/>
    </source>
</evidence>
<feature type="transmembrane region" description="Helical" evidence="7">
    <location>
        <begin position="201"/>
        <end position="222"/>
    </location>
</feature>
<dbReference type="PANTHER" id="PTHR43549:SF2">
    <property type="entry name" value="MULTIDRUG RESISTANCE PROTEIN NORM-RELATED"/>
    <property type="match status" value="1"/>
</dbReference>
<evidence type="ECO:0000256" key="1">
    <source>
        <dbReference type="ARBA" id="ARBA00004651"/>
    </source>
</evidence>
<dbReference type="PIRSF" id="PIRSF006603">
    <property type="entry name" value="DinF"/>
    <property type="match status" value="1"/>
</dbReference>
<feature type="transmembrane region" description="Helical" evidence="7">
    <location>
        <begin position="52"/>
        <end position="80"/>
    </location>
</feature>
<dbReference type="OrthoDB" id="9811110at2"/>
<keyword evidence="3" id="KW-1003">Cell membrane</keyword>
<evidence type="ECO:0000256" key="7">
    <source>
        <dbReference type="SAM" id="Phobius"/>
    </source>
</evidence>
<comment type="subcellular location">
    <subcellularLocation>
        <location evidence="1">Cell membrane</location>
        <topology evidence="1">Multi-pass membrane protein</topology>
    </subcellularLocation>
</comment>